<keyword evidence="4" id="KW-1185">Reference proteome</keyword>
<dbReference type="OrthoDB" id="1747769at2759"/>
<reference evidence="3" key="1">
    <citation type="submission" date="2019-11" db="EMBL/GenBank/DDBJ databases">
        <authorList>
            <person name="Liu Y."/>
            <person name="Hou J."/>
            <person name="Li T.-Q."/>
            <person name="Guan C.-H."/>
            <person name="Wu X."/>
            <person name="Wu H.-Z."/>
            <person name="Ling F."/>
            <person name="Zhang R."/>
            <person name="Shi X.-G."/>
            <person name="Ren J.-P."/>
            <person name="Chen E.-F."/>
            <person name="Sun J.-M."/>
        </authorList>
    </citation>
    <scope>NUCLEOTIDE SEQUENCE</scope>
    <source>
        <strain evidence="3">Adult_tree_wgs_1</strain>
        <tissue evidence="3">Leaves</tissue>
    </source>
</reference>
<dbReference type="Gene3D" id="3.30.70.330">
    <property type="match status" value="1"/>
</dbReference>
<evidence type="ECO:0000259" key="2">
    <source>
        <dbReference type="PROSITE" id="PS50102"/>
    </source>
</evidence>
<comment type="caution">
    <text evidence="3">The sequence shown here is derived from an EMBL/GenBank/DDBJ whole genome shotgun (WGS) entry which is preliminary data.</text>
</comment>
<dbReference type="SMART" id="SM00360">
    <property type="entry name" value="RRM"/>
    <property type="match status" value="1"/>
</dbReference>
<dbReference type="GO" id="GO:0003723">
    <property type="term" value="F:RNA binding"/>
    <property type="evidence" value="ECO:0007669"/>
    <property type="project" value="UniProtKB-UniRule"/>
</dbReference>
<dbReference type="Pfam" id="PF00076">
    <property type="entry name" value="RRM_1"/>
    <property type="match status" value="1"/>
</dbReference>
<evidence type="ECO:0000256" key="1">
    <source>
        <dbReference type="PROSITE-ProRule" id="PRU00176"/>
    </source>
</evidence>
<protein>
    <recommendedName>
        <fullName evidence="2">RRM domain-containing protein</fullName>
    </recommendedName>
</protein>
<gene>
    <name evidence="3" type="ORF">RHSIM_Rhsim02G0185300</name>
</gene>
<feature type="domain" description="RRM" evidence="2">
    <location>
        <begin position="24"/>
        <end position="95"/>
    </location>
</feature>
<dbReference type="EMBL" id="WJXA01000002">
    <property type="protein sequence ID" value="KAF7151517.1"/>
    <property type="molecule type" value="Genomic_DNA"/>
</dbReference>
<dbReference type="Proteomes" id="UP000626092">
    <property type="component" value="Unassembled WGS sequence"/>
</dbReference>
<keyword evidence="1" id="KW-0694">RNA-binding</keyword>
<accession>A0A834HE54</accession>
<dbReference type="GO" id="GO:0005634">
    <property type="term" value="C:nucleus"/>
    <property type="evidence" value="ECO:0007669"/>
    <property type="project" value="InterPro"/>
</dbReference>
<dbReference type="InterPro" id="IPR000504">
    <property type="entry name" value="RRM_dom"/>
</dbReference>
<evidence type="ECO:0000313" key="4">
    <source>
        <dbReference type="Proteomes" id="UP000626092"/>
    </source>
</evidence>
<dbReference type="InterPro" id="IPR035979">
    <property type="entry name" value="RBD_domain_sf"/>
</dbReference>
<dbReference type="SUPFAM" id="SSF54928">
    <property type="entry name" value="RNA-binding domain, RBD"/>
    <property type="match status" value="1"/>
</dbReference>
<dbReference type="AlphaFoldDB" id="A0A834HE54"/>
<dbReference type="PANTHER" id="PTHR48036">
    <property type="entry name" value="SPLICING FACTOR (PAD-1), PUTATIVE (AFU_ORTHOLOGUE AFUA_1G15810)-RELATED"/>
    <property type="match status" value="1"/>
</dbReference>
<dbReference type="GO" id="GO:0006397">
    <property type="term" value="P:mRNA processing"/>
    <property type="evidence" value="ECO:0007669"/>
    <property type="project" value="InterPro"/>
</dbReference>
<organism evidence="3 4">
    <name type="scientific">Rhododendron simsii</name>
    <name type="common">Sims's rhododendron</name>
    <dbReference type="NCBI Taxonomy" id="118357"/>
    <lineage>
        <taxon>Eukaryota</taxon>
        <taxon>Viridiplantae</taxon>
        <taxon>Streptophyta</taxon>
        <taxon>Embryophyta</taxon>
        <taxon>Tracheophyta</taxon>
        <taxon>Spermatophyta</taxon>
        <taxon>Magnoliopsida</taxon>
        <taxon>eudicotyledons</taxon>
        <taxon>Gunneridae</taxon>
        <taxon>Pentapetalae</taxon>
        <taxon>asterids</taxon>
        <taxon>Ericales</taxon>
        <taxon>Ericaceae</taxon>
        <taxon>Ericoideae</taxon>
        <taxon>Rhodoreae</taxon>
        <taxon>Rhododendron</taxon>
    </lineage>
</organism>
<name>A0A834HE54_RHOSS</name>
<dbReference type="InterPro" id="IPR006509">
    <property type="entry name" value="RBM39_SF"/>
</dbReference>
<dbReference type="InterPro" id="IPR012677">
    <property type="entry name" value="Nucleotide-bd_a/b_plait_sf"/>
</dbReference>
<sequence length="159" mass="17688">MMHMVSKANKEVVDPEVDVERDQRTVYVSGIPLRASREEVNIFFSSVCKVRNIDLILDPSLRVPKAVGYMEFDGLINASMAVDLSGQLLLGQPIEWFEMRKFDITGLVSSLLRAHHAHDPIILVTSRYLLRGSISVGLTDLTDRSATAMNSSDLMAVKP</sequence>
<evidence type="ECO:0000313" key="3">
    <source>
        <dbReference type="EMBL" id="KAF7151517.1"/>
    </source>
</evidence>
<proteinExistence type="predicted"/>
<dbReference type="PROSITE" id="PS50102">
    <property type="entry name" value="RRM"/>
    <property type="match status" value="1"/>
</dbReference>